<dbReference type="Gene3D" id="3.40.50.1820">
    <property type="entry name" value="alpha/beta hydrolase"/>
    <property type="match status" value="1"/>
</dbReference>
<keyword evidence="2" id="KW-1185">Reference proteome</keyword>
<dbReference type="GO" id="GO:0016747">
    <property type="term" value="F:acyltransferase activity, transferring groups other than amino-acyl groups"/>
    <property type="evidence" value="ECO:0007669"/>
    <property type="project" value="TreeGrafter"/>
</dbReference>
<organism evidence="1 2">
    <name type="scientific">Paenibacillus lutrae</name>
    <dbReference type="NCBI Taxonomy" id="2078573"/>
    <lineage>
        <taxon>Bacteria</taxon>
        <taxon>Bacillati</taxon>
        <taxon>Bacillota</taxon>
        <taxon>Bacilli</taxon>
        <taxon>Bacillales</taxon>
        <taxon>Paenibacillaceae</taxon>
        <taxon>Paenibacillus</taxon>
    </lineage>
</organism>
<comment type="caution">
    <text evidence="1">The sequence shown here is derived from an EMBL/GenBank/DDBJ whole genome shotgun (WGS) entry which is preliminary data.</text>
</comment>
<dbReference type="OrthoDB" id="9803578at2"/>
<proteinExistence type="predicted"/>
<dbReference type="Pfam" id="PF00756">
    <property type="entry name" value="Esterase"/>
    <property type="match status" value="1"/>
</dbReference>
<dbReference type="InterPro" id="IPR050583">
    <property type="entry name" value="Mycobacterial_A85_antigen"/>
</dbReference>
<dbReference type="Proteomes" id="UP000490800">
    <property type="component" value="Unassembled WGS sequence"/>
</dbReference>
<dbReference type="InterPro" id="IPR000801">
    <property type="entry name" value="Esterase-like"/>
</dbReference>
<evidence type="ECO:0000313" key="1">
    <source>
        <dbReference type="EMBL" id="MVP01086.1"/>
    </source>
</evidence>
<protein>
    <submittedName>
        <fullName evidence="1">Esterase family protein</fullName>
    </submittedName>
</protein>
<name>A0A7X3K0L5_9BACL</name>
<dbReference type="AlphaFoldDB" id="A0A7X3K0L5"/>
<reference evidence="1 2" key="1">
    <citation type="journal article" date="2019" name="Microorganisms">
        <title>Paenibacillus lutrae sp. nov., A Chitinolytic Species Isolated from A River Otter in Castril Natural Park, Granada, Spain.</title>
        <authorList>
            <person name="Rodriguez M."/>
            <person name="Reina J.C."/>
            <person name="Bejar V."/>
            <person name="Llamas I."/>
        </authorList>
    </citation>
    <scope>NUCLEOTIDE SEQUENCE [LARGE SCALE GENOMIC DNA]</scope>
    <source>
        <strain evidence="1 2">N10</strain>
    </source>
</reference>
<sequence length="261" mass="29411">MAFIQCDFYSEVLGVSTSVNVLLPEQTSTQIGMEGRSSGRKHPTLYLLHGLSDDHSIWMRRTAVERYAAPLGVAVIMPNIGRSFYTDMACGYNYWTFLSEELPRVCQSFFPLSDRQEDTFVAGLSMGGYGAFKWALRQPGRFAAAASLSGAMRVQEMAERVPHDYRLIFGEGKELAAENDLFALAAKAAEEKTALPRLYQCCGTTDFLYEENTAFRDHLTSLGIPSHYEEEEGTAHEWAYWDRQIAKVLNWLPLHGPKDKE</sequence>
<gene>
    <name evidence="1" type="ORF">EDM21_16435</name>
</gene>
<dbReference type="PANTHER" id="PTHR48098">
    <property type="entry name" value="ENTEROCHELIN ESTERASE-RELATED"/>
    <property type="match status" value="1"/>
</dbReference>
<dbReference type="PANTHER" id="PTHR48098:SF1">
    <property type="entry name" value="DIACYLGLYCEROL ACYLTRANSFERASE_MYCOLYLTRANSFERASE AG85A"/>
    <property type="match status" value="1"/>
</dbReference>
<dbReference type="InterPro" id="IPR029058">
    <property type="entry name" value="AB_hydrolase_fold"/>
</dbReference>
<dbReference type="SUPFAM" id="SSF53474">
    <property type="entry name" value="alpha/beta-Hydrolases"/>
    <property type="match status" value="1"/>
</dbReference>
<dbReference type="RefSeq" id="WP_157337177.1">
    <property type="nucleotide sequence ID" value="NZ_RHLK01000010.1"/>
</dbReference>
<dbReference type="EMBL" id="RHLK01000010">
    <property type="protein sequence ID" value="MVP01086.1"/>
    <property type="molecule type" value="Genomic_DNA"/>
</dbReference>
<evidence type="ECO:0000313" key="2">
    <source>
        <dbReference type="Proteomes" id="UP000490800"/>
    </source>
</evidence>
<accession>A0A7X3K0L5</accession>